<evidence type="ECO:0000256" key="1">
    <source>
        <dbReference type="SAM" id="MobiDB-lite"/>
    </source>
</evidence>
<evidence type="ECO:0000259" key="3">
    <source>
        <dbReference type="PROSITE" id="PS50835"/>
    </source>
</evidence>
<dbReference type="InterPro" id="IPR003599">
    <property type="entry name" value="Ig_sub"/>
</dbReference>
<accession>A0A9W7T7N1</accession>
<keyword evidence="2" id="KW-0812">Transmembrane</keyword>
<proteinExistence type="predicted"/>
<reference evidence="4" key="1">
    <citation type="submission" date="2021-02" db="EMBL/GenBank/DDBJ databases">
        <title>Comparative genomics reveals that relaxation of natural selection precedes convergent phenotypic evolution of cavefish.</title>
        <authorList>
            <person name="Peng Z."/>
        </authorList>
    </citation>
    <scope>NUCLEOTIDE SEQUENCE</scope>
    <source>
        <tissue evidence="4">Muscle</tissue>
    </source>
</reference>
<name>A0A9W7T7N1_TRIRA</name>
<dbReference type="InterPro" id="IPR013106">
    <property type="entry name" value="Ig_V-set"/>
</dbReference>
<dbReference type="GO" id="GO:0045121">
    <property type="term" value="C:membrane raft"/>
    <property type="evidence" value="ECO:0007669"/>
    <property type="project" value="TreeGrafter"/>
</dbReference>
<dbReference type="GO" id="GO:0009897">
    <property type="term" value="C:external side of plasma membrane"/>
    <property type="evidence" value="ECO:0007669"/>
    <property type="project" value="TreeGrafter"/>
</dbReference>
<evidence type="ECO:0000313" key="4">
    <source>
        <dbReference type="EMBL" id="KAI7792222.1"/>
    </source>
</evidence>
<dbReference type="GO" id="GO:0042289">
    <property type="term" value="F:MHC class II protein binding"/>
    <property type="evidence" value="ECO:0007669"/>
    <property type="project" value="TreeGrafter"/>
</dbReference>
<keyword evidence="2" id="KW-0472">Membrane</keyword>
<evidence type="ECO:0000313" key="5">
    <source>
        <dbReference type="Proteomes" id="UP001059041"/>
    </source>
</evidence>
<feature type="domain" description="Ig-like" evidence="3">
    <location>
        <begin position="9"/>
        <end position="98"/>
    </location>
</feature>
<dbReference type="InterPro" id="IPR013783">
    <property type="entry name" value="Ig-like_fold"/>
</dbReference>
<keyword evidence="5" id="KW-1185">Reference proteome</keyword>
<dbReference type="PANTHER" id="PTHR11422">
    <property type="entry name" value="T-CELL SURFACE GLYCOPROTEIN CD4"/>
    <property type="match status" value="1"/>
</dbReference>
<feature type="compositionally biased region" description="Polar residues" evidence="1">
    <location>
        <begin position="210"/>
        <end position="225"/>
    </location>
</feature>
<dbReference type="Pfam" id="PF07686">
    <property type="entry name" value="V-set"/>
    <property type="match status" value="1"/>
</dbReference>
<sequence length="225" mass="25376">MFLIITNLPVMVLKGMTADTDVFISSGESESLSCNDTLHQCSSTSWIFNHYRTSTVEVFAGGIKKNNTERSERMSLTSDCSLNIYNTTQHDRGVYTCRQYVNGHHHGTESQVYLHVLHDVCSNTRMTSRPQSHILSDLQVRHHFRRLSVITSDVAVNSAKLNYIFIASVKSTTTTRVILVIVEVSVFAAPTVILLQIICARRAHNRRRTQNAPQEDQEGISTHLQ</sequence>
<protein>
    <submittedName>
        <fullName evidence="4">Immune type receptor</fullName>
    </submittedName>
</protein>
<dbReference type="SMART" id="SM00409">
    <property type="entry name" value="IG"/>
    <property type="match status" value="1"/>
</dbReference>
<organism evidence="4 5">
    <name type="scientific">Triplophysa rosa</name>
    <name type="common">Cave loach</name>
    <dbReference type="NCBI Taxonomy" id="992332"/>
    <lineage>
        <taxon>Eukaryota</taxon>
        <taxon>Metazoa</taxon>
        <taxon>Chordata</taxon>
        <taxon>Craniata</taxon>
        <taxon>Vertebrata</taxon>
        <taxon>Euteleostomi</taxon>
        <taxon>Actinopterygii</taxon>
        <taxon>Neopterygii</taxon>
        <taxon>Teleostei</taxon>
        <taxon>Ostariophysi</taxon>
        <taxon>Cypriniformes</taxon>
        <taxon>Nemacheilidae</taxon>
        <taxon>Triplophysa</taxon>
    </lineage>
</organism>
<feature type="region of interest" description="Disordered" evidence="1">
    <location>
        <begin position="206"/>
        <end position="225"/>
    </location>
</feature>
<dbReference type="SUPFAM" id="SSF48726">
    <property type="entry name" value="Immunoglobulin"/>
    <property type="match status" value="1"/>
</dbReference>
<dbReference type="Proteomes" id="UP001059041">
    <property type="component" value="Linkage Group LG24"/>
</dbReference>
<feature type="transmembrane region" description="Helical" evidence="2">
    <location>
        <begin position="177"/>
        <end position="198"/>
    </location>
</feature>
<keyword evidence="2" id="KW-1133">Transmembrane helix</keyword>
<dbReference type="InterPro" id="IPR036179">
    <property type="entry name" value="Ig-like_dom_sf"/>
</dbReference>
<dbReference type="Gene3D" id="2.60.40.10">
    <property type="entry name" value="Immunoglobulins"/>
    <property type="match status" value="1"/>
</dbReference>
<dbReference type="GO" id="GO:1990782">
    <property type="term" value="F:protein tyrosine kinase binding"/>
    <property type="evidence" value="ECO:0007669"/>
    <property type="project" value="TreeGrafter"/>
</dbReference>
<dbReference type="InterPro" id="IPR007110">
    <property type="entry name" value="Ig-like_dom"/>
</dbReference>
<dbReference type="EMBL" id="JAFHDT010000024">
    <property type="protein sequence ID" value="KAI7792222.1"/>
    <property type="molecule type" value="Genomic_DNA"/>
</dbReference>
<keyword evidence="4" id="KW-0675">Receptor</keyword>
<dbReference type="AlphaFoldDB" id="A0A9W7T7N1"/>
<dbReference type="GO" id="GO:0042110">
    <property type="term" value="P:T cell activation"/>
    <property type="evidence" value="ECO:0007669"/>
    <property type="project" value="TreeGrafter"/>
</dbReference>
<dbReference type="GO" id="GO:0070374">
    <property type="term" value="P:positive regulation of ERK1 and ERK2 cascade"/>
    <property type="evidence" value="ECO:0007669"/>
    <property type="project" value="TreeGrafter"/>
</dbReference>
<dbReference type="PROSITE" id="PS50835">
    <property type="entry name" value="IG_LIKE"/>
    <property type="match status" value="1"/>
</dbReference>
<gene>
    <name evidence="4" type="ORF">IRJ41_024964</name>
</gene>
<dbReference type="PANTHER" id="PTHR11422:SF5">
    <property type="entry name" value="DIVERSE IMMUNOGLOBULIN DOMAIN-CONTAINING PROTEIN 1.1 ISOFORM X1-RELATED"/>
    <property type="match status" value="1"/>
</dbReference>
<evidence type="ECO:0000256" key="2">
    <source>
        <dbReference type="SAM" id="Phobius"/>
    </source>
</evidence>
<comment type="caution">
    <text evidence="4">The sequence shown here is derived from an EMBL/GenBank/DDBJ whole genome shotgun (WGS) entry which is preliminary data.</text>
</comment>
<dbReference type="GO" id="GO:0035723">
    <property type="term" value="P:interleukin-15-mediated signaling pathway"/>
    <property type="evidence" value="ECO:0007669"/>
    <property type="project" value="TreeGrafter"/>
</dbReference>